<reference evidence="2 3" key="1">
    <citation type="journal article" date="2015" name="Int. J. Syst. Evol. Microbiol.">
        <title>Tumebacillus algifaecis sp. nov., isolated from decomposing algal scum.</title>
        <authorList>
            <person name="Wu Y.F."/>
            <person name="Zhang B."/>
            <person name="Xing P."/>
            <person name="Wu Q.L."/>
            <person name="Liu S.J."/>
        </authorList>
    </citation>
    <scope>NUCLEOTIDE SEQUENCE [LARGE SCALE GENOMIC DNA]</scope>
    <source>
        <strain evidence="2 3">THMBR28</strain>
    </source>
</reference>
<keyword evidence="1" id="KW-0472">Membrane</keyword>
<dbReference type="RefSeq" id="WP_094236976.1">
    <property type="nucleotide sequence ID" value="NZ_CP022657.1"/>
</dbReference>
<feature type="transmembrane region" description="Helical" evidence="1">
    <location>
        <begin position="20"/>
        <end position="40"/>
    </location>
</feature>
<dbReference type="EMBL" id="CP022657">
    <property type="protein sequence ID" value="ASS75735.1"/>
    <property type="molecule type" value="Genomic_DNA"/>
</dbReference>
<evidence type="ECO:0000313" key="2">
    <source>
        <dbReference type="EMBL" id="ASS75735.1"/>
    </source>
</evidence>
<feature type="transmembrane region" description="Helical" evidence="1">
    <location>
        <begin position="139"/>
        <end position="167"/>
    </location>
</feature>
<gene>
    <name evidence="2" type="ORF">CIG75_12575</name>
</gene>
<dbReference type="OrthoDB" id="8582979at2"/>
<feature type="transmembrane region" description="Helical" evidence="1">
    <location>
        <begin position="60"/>
        <end position="79"/>
    </location>
</feature>
<keyword evidence="1" id="KW-0812">Transmembrane</keyword>
<keyword evidence="3" id="KW-1185">Reference proteome</keyword>
<feature type="transmembrane region" description="Helical" evidence="1">
    <location>
        <begin position="235"/>
        <end position="253"/>
    </location>
</feature>
<organism evidence="2 3">
    <name type="scientific">Tumebacillus algifaecis</name>
    <dbReference type="NCBI Taxonomy" id="1214604"/>
    <lineage>
        <taxon>Bacteria</taxon>
        <taxon>Bacillati</taxon>
        <taxon>Bacillota</taxon>
        <taxon>Bacilli</taxon>
        <taxon>Bacillales</taxon>
        <taxon>Alicyclobacillaceae</taxon>
        <taxon>Tumebacillus</taxon>
    </lineage>
</organism>
<evidence type="ECO:0008006" key="4">
    <source>
        <dbReference type="Google" id="ProtNLM"/>
    </source>
</evidence>
<dbReference type="AlphaFoldDB" id="A0A223D2M1"/>
<proteinExistence type="predicted"/>
<evidence type="ECO:0000256" key="1">
    <source>
        <dbReference type="SAM" id="Phobius"/>
    </source>
</evidence>
<dbReference type="PANTHER" id="PTHR36832">
    <property type="entry name" value="SLR1174 PROTEIN-RELATED"/>
    <property type="match status" value="1"/>
</dbReference>
<name>A0A223D2M1_9BACL</name>
<dbReference type="KEGG" id="tab:CIG75_12575"/>
<protein>
    <recommendedName>
        <fullName evidence="4">ABC transporter permease</fullName>
    </recommendedName>
</protein>
<dbReference type="PANTHER" id="PTHR36832:SF1">
    <property type="entry name" value="SLR1174 PROTEIN"/>
    <property type="match status" value="1"/>
</dbReference>
<feature type="transmembrane region" description="Helical" evidence="1">
    <location>
        <begin position="111"/>
        <end position="133"/>
    </location>
</feature>
<feature type="transmembrane region" description="Helical" evidence="1">
    <location>
        <begin position="205"/>
        <end position="228"/>
    </location>
</feature>
<sequence>MSLFWTFSRQLFFQQSAYRLNFWMEMLGLFLQLYVVATLWRVLFTQTPESFGSMSLNQMITYAVLGMLIGSVLSIDEGVHTYIQTQVRMGMITSDLMKPVDFMLHMMARNFGLMVTRVCFFLLPPLVAAYFLFDLMLPSFVQALAFVLALLQAWVILFFCNFLFGLISFKTLDLLGFMFTYFALVRFASGQIIPLWMYPDVLQPLLYALPFQAIFYTPLGIFSGVFTADQIWQNLLIQTAWILGLLLCSRLIWSRIHRHLVVQGG</sequence>
<evidence type="ECO:0000313" key="3">
    <source>
        <dbReference type="Proteomes" id="UP000214688"/>
    </source>
</evidence>
<dbReference type="Proteomes" id="UP000214688">
    <property type="component" value="Chromosome"/>
</dbReference>
<feature type="transmembrane region" description="Helical" evidence="1">
    <location>
        <begin position="174"/>
        <end position="193"/>
    </location>
</feature>
<accession>A0A223D2M1</accession>
<keyword evidence="1" id="KW-1133">Transmembrane helix</keyword>